<name>A0A7K1YCG8_9SPHI</name>
<dbReference type="PANTHER" id="PTHR33619">
    <property type="entry name" value="POLYSACCHARIDE EXPORT PROTEIN GFCE-RELATED"/>
    <property type="match status" value="1"/>
</dbReference>
<organism evidence="3 4">
    <name type="scientific">Hufsiella arboris</name>
    <dbReference type="NCBI Taxonomy" id="2695275"/>
    <lineage>
        <taxon>Bacteria</taxon>
        <taxon>Pseudomonadati</taxon>
        <taxon>Bacteroidota</taxon>
        <taxon>Sphingobacteriia</taxon>
        <taxon>Sphingobacteriales</taxon>
        <taxon>Sphingobacteriaceae</taxon>
        <taxon>Hufsiella</taxon>
    </lineage>
</organism>
<evidence type="ECO:0000313" key="3">
    <source>
        <dbReference type="EMBL" id="MXV52130.1"/>
    </source>
</evidence>
<dbReference type="RefSeq" id="WP_160845306.1">
    <property type="nucleotide sequence ID" value="NZ_WVHT01000006.1"/>
</dbReference>
<sequence length="261" mass="29073">MKNRIFRNFLFLFISFGFFSCVSQKDVTYFQSTNTKDSLTAMNVQQAYVIKLQTGDILSVMVNSLSPEANSMFNPYVEASRANTSQNITNNAPAAAEGYLIDVDGNITLPLVGKLKVSGLTVKQTTDLITEKLDKYLQQPTVNVRLINFKISILGEVVRPSVYTIPNEQITVPQALALAGDLTIYGKRKNIMVVRETDGKREFGHVDLTSRNMFNSPYYYLHANDVVYVEPSSGKLTSTDRLVQLLPLLISAVSLLTVILK</sequence>
<gene>
    <name evidence="3" type="ORF">GS399_14220</name>
</gene>
<dbReference type="PROSITE" id="PS51257">
    <property type="entry name" value="PROKAR_LIPOPROTEIN"/>
    <property type="match status" value="1"/>
</dbReference>
<accession>A0A7K1YCG8</accession>
<proteinExistence type="predicted"/>
<dbReference type="InterPro" id="IPR003715">
    <property type="entry name" value="Poly_export_N"/>
</dbReference>
<dbReference type="Gene3D" id="3.10.560.10">
    <property type="entry name" value="Outer membrane lipoprotein wza domain like"/>
    <property type="match status" value="1"/>
</dbReference>
<dbReference type="Proteomes" id="UP000466586">
    <property type="component" value="Unassembled WGS sequence"/>
</dbReference>
<dbReference type="EMBL" id="WVHT01000006">
    <property type="protein sequence ID" value="MXV52130.1"/>
    <property type="molecule type" value="Genomic_DNA"/>
</dbReference>
<comment type="caution">
    <text evidence="3">The sequence shown here is derived from an EMBL/GenBank/DDBJ whole genome shotgun (WGS) entry which is preliminary data.</text>
</comment>
<dbReference type="InterPro" id="IPR049712">
    <property type="entry name" value="Poly_export"/>
</dbReference>
<evidence type="ECO:0000259" key="2">
    <source>
        <dbReference type="Pfam" id="PF02563"/>
    </source>
</evidence>
<dbReference type="GO" id="GO:0015159">
    <property type="term" value="F:polysaccharide transmembrane transporter activity"/>
    <property type="evidence" value="ECO:0007669"/>
    <property type="project" value="InterPro"/>
</dbReference>
<dbReference type="AlphaFoldDB" id="A0A7K1YCG8"/>
<keyword evidence="4" id="KW-1185">Reference proteome</keyword>
<protein>
    <submittedName>
        <fullName evidence="3">Polysaccharide export protein</fullName>
    </submittedName>
</protein>
<keyword evidence="1" id="KW-0732">Signal</keyword>
<evidence type="ECO:0000256" key="1">
    <source>
        <dbReference type="ARBA" id="ARBA00022729"/>
    </source>
</evidence>
<reference evidence="3 4" key="1">
    <citation type="submission" date="2019-11" db="EMBL/GenBank/DDBJ databases">
        <title>Pedobacter sp. HMF7647 Genome sequencing and assembly.</title>
        <authorList>
            <person name="Kang H."/>
            <person name="Kim H."/>
            <person name="Joh K."/>
        </authorList>
    </citation>
    <scope>NUCLEOTIDE SEQUENCE [LARGE SCALE GENOMIC DNA]</scope>
    <source>
        <strain evidence="3 4">HMF7647</strain>
    </source>
</reference>
<evidence type="ECO:0000313" key="4">
    <source>
        <dbReference type="Proteomes" id="UP000466586"/>
    </source>
</evidence>
<dbReference type="PANTHER" id="PTHR33619:SF3">
    <property type="entry name" value="POLYSACCHARIDE EXPORT PROTEIN GFCE-RELATED"/>
    <property type="match status" value="1"/>
</dbReference>
<feature type="domain" description="Polysaccharide export protein N-terminal" evidence="2">
    <location>
        <begin position="46"/>
        <end position="146"/>
    </location>
</feature>
<dbReference type="Pfam" id="PF02563">
    <property type="entry name" value="Poly_export"/>
    <property type="match status" value="1"/>
</dbReference>
<dbReference type="Gene3D" id="3.30.1950.10">
    <property type="entry name" value="wza like domain"/>
    <property type="match status" value="1"/>
</dbReference>